<evidence type="ECO:0000313" key="3">
    <source>
        <dbReference type="Proteomes" id="UP001497516"/>
    </source>
</evidence>
<name>A0AAV2CQN9_9ROSI</name>
<feature type="region of interest" description="Disordered" evidence="1">
    <location>
        <begin position="1"/>
        <end position="27"/>
    </location>
</feature>
<sequence>MKTNGRSSNKRKKQQQNNPNGRVPEIPDALPLVGHLHLLGGNQTLSRKLKVLNRHERSLEQMKDAEKDRGSKVGFVSLIDRVELRAV</sequence>
<proteinExistence type="predicted"/>
<reference evidence="2 3" key="1">
    <citation type="submission" date="2024-04" db="EMBL/GenBank/DDBJ databases">
        <authorList>
            <person name="Fracassetti M."/>
        </authorList>
    </citation>
    <scope>NUCLEOTIDE SEQUENCE [LARGE SCALE GENOMIC DNA]</scope>
</reference>
<dbReference type="AlphaFoldDB" id="A0AAV2CQN9"/>
<dbReference type="EMBL" id="OZ034813">
    <property type="protein sequence ID" value="CAL1358133.1"/>
    <property type="molecule type" value="Genomic_DNA"/>
</dbReference>
<evidence type="ECO:0000313" key="2">
    <source>
        <dbReference type="EMBL" id="CAL1358133.1"/>
    </source>
</evidence>
<organism evidence="2 3">
    <name type="scientific">Linum trigynum</name>
    <dbReference type="NCBI Taxonomy" id="586398"/>
    <lineage>
        <taxon>Eukaryota</taxon>
        <taxon>Viridiplantae</taxon>
        <taxon>Streptophyta</taxon>
        <taxon>Embryophyta</taxon>
        <taxon>Tracheophyta</taxon>
        <taxon>Spermatophyta</taxon>
        <taxon>Magnoliopsida</taxon>
        <taxon>eudicotyledons</taxon>
        <taxon>Gunneridae</taxon>
        <taxon>Pentapetalae</taxon>
        <taxon>rosids</taxon>
        <taxon>fabids</taxon>
        <taxon>Malpighiales</taxon>
        <taxon>Linaceae</taxon>
        <taxon>Linum</taxon>
    </lineage>
</organism>
<keyword evidence="3" id="KW-1185">Reference proteome</keyword>
<dbReference type="Proteomes" id="UP001497516">
    <property type="component" value="Chromosome 1"/>
</dbReference>
<protein>
    <submittedName>
        <fullName evidence="2">Uncharacterized protein</fullName>
    </submittedName>
</protein>
<evidence type="ECO:0000256" key="1">
    <source>
        <dbReference type="SAM" id="MobiDB-lite"/>
    </source>
</evidence>
<gene>
    <name evidence="2" type="ORF">LTRI10_LOCUS5715</name>
</gene>
<accession>A0AAV2CQN9</accession>